<name>A0A6J7R085_9ZZZZ</name>
<dbReference type="PROSITE" id="PS51704">
    <property type="entry name" value="GP_PDE"/>
    <property type="match status" value="1"/>
</dbReference>
<dbReference type="Gene3D" id="3.20.20.190">
    <property type="entry name" value="Phosphatidylinositol (PI) phosphodiesterase"/>
    <property type="match status" value="1"/>
</dbReference>
<dbReference type="EMBL" id="CAEZYL010000013">
    <property type="protein sequence ID" value="CAB4718763.1"/>
    <property type="molecule type" value="Genomic_DNA"/>
</dbReference>
<gene>
    <name evidence="2" type="ORF">UFOPK1380_01030</name>
    <name evidence="3" type="ORF">UFOPK1778_00012</name>
    <name evidence="4" type="ORF">UFOPK1863_00322</name>
    <name evidence="5" type="ORF">UFOPK2689_00390</name>
    <name evidence="6" type="ORF">UFOPK3555_00617</name>
    <name evidence="7" type="ORF">UFOPK3874_00042</name>
    <name evidence="8" type="ORF">UFOPK4095_01080</name>
</gene>
<dbReference type="Pfam" id="PF03009">
    <property type="entry name" value="GDPD"/>
    <property type="match status" value="1"/>
</dbReference>
<dbReference type="InterPro" id="IPR030395">
    <property type="entry name" value="GP_PDE_dom"/>
</dbReference>
<dbReference type="EMBL" id="CAEZUY010000017">
    <property type="protein sequence ID" value="CAB4609821.1"/>
    <property type="molecule type" value="Genomic_DNA"/>
</dbReference>
<dbReference type="EMBL" id="CAFBME010000052">
    <property type="protein sequence ID" value="CAB4895344.1"/>
    <property type="molecule type" value="Genomic_DNA"/>
</dbReference>
<dbReference type="PANTHER" id="PTHR46211:SF13">
    <property type="entry name" value="GLYCEROPHOSPHODIESTER PHOSPHODIESTERASE 1-RELATED"/>
    <property type="match status" value="1"/>
</dbReference>
<sequence>MKIYAHRGAHLGLIEMSLPAYQAAIAQGADGFECDVRLTADQEIICWHDADTTRITGRKAVISNTRLVDLEFASPLRLEELLQLAITAKKDLAIETKHPVATGGLIEREVLALLFSYEKQIDESGIKISLMSFSWRAMQRCKETAFDTTFLSKRKSLVPYAMTPIVGPSITLLRAHPEIVREVHQEGKRIFVWTVNQEADIELCLRLGVDAIATDNPALARKVLG</sequence>
<organism evidence="8">
    <name type="scientific">freshwater metagenome</name>
    <dbReference type="NCBI Taxonomy" id="449393"/>
    <lineage>
        <taxon>unclassified sequences</taxon>
        <taxon>metagenomes</taxon>
        <taxon>ecological metagenomes</taxon>
    </lineage>
</organism>
<evidence type="ECO:0000313" key="8">
    <source>
        <dbReference type="EMBL" id="CAB5022229.1"/>
    </source>
</evidence>
<evidence type="ECO:0000259" key="1">
    <source>
        <dbReference type="PROSITE" id="PS51704"/>
    </source>
</evidence>
<dbReference type="EMBL" id="CAFBPI010000084">
    <property type="protein sequence ID" value="CAB5022229.1"/>
    <property type="molecule type" value="Genomic_DNA"/>
</dbReference>
<evidence type="ECO:0000313" key="6">
    <source>
        <dbReference type="EMBL" id="CAB4895344.1"/>
    </source>
</evidence>
<dbReference type="GO" id="GO:0008081">
    <property type="term" value="F:phosphoric diester hydrolase activity"/>
    <property type="evidence" value="ECO:0007669"/>
    <property type="project" value="InterPro"/>
</dbReference>
<dbReference type="GO" id="GO:0006629">
    <property type="term" value="P:lipid metabolic process"/>
    <property type="evidence" value="ECO:0007669"/>
    <property type="project" value="InterPro"/>
</dbReference>
<evidence type="ECO:0000313" key="2">
    <source>
        <dbReference type="EMBL" id="CAB4540655.1"/>
    </source>
</evidence>
<dbReference type="EMBL" id="CAEZSC010000072">
    <property type="protein sequence ID" value="CAB4540655.1"/>
    <property type="molecule type" value="Genomic_DNA"/>
</dbReference>
<dbReference type="EMBL" id="CAFBNS010000003">
    <property type="protein sequence ID" value="CAB4952672.1"/>
    <property type="molecule type" value="Genomic_DNA"/>
</dbReference>
<reference evidence="8" key="1">
    <citation type="submission" date="2020-05" db="EMBL/GenBank/DDBJ databases">
        <authorList>
            <person name="Chiriac C."/>
            <person name="Salcher M."/>
            <person name="Ghai R."/>
            <person name="Kavagutti S V."/>
        </authorList>
    </citation>
    <scope>NUCLEOTIDE SEQUENCE</scope>
</reference>
<dbReference type="SUPFAM" id="SSF51695">
    <property type="entry name" value="PLC-like phosphodiesterases"/>
    <property type="match status" value="1"/>
</dbReference>
<dbReference type="PANTHER" id="PTHR46211">
    <property type="entry name" value="GLYCEROPHOSPHORYL DIESTER PHOSPHODIESTERASE"/>
    <property type="match status" value="1"/>
</dbReference>
<evidence type="ECO:0000313" key="7">
    <source>
        <dbReference type="EMBL" id="CAB4952672.1"/>
    </source>
</evidence>
<accession>A0A6J7R085</accession>
<dbReference type="InterPro" id="IPR017946">
    <property type="entry name" value="PLC-like_Pdiesterase_TIM-brl"/>
</dbReference>
<proteinExistence type="predicted"/>
<dbReference type="AlphaFoldDB" id="A0A6J7R085"/>
<evidence type="ECO:0000313" key="4">
    <source>
        <dbReference type="EMBL" id="CAB4609821.1"/>
    </source>
</evidence>
<evidence type="ECO:0000313" key="5">
    <source>
        <dbReference type="EMBL" id="CAB4718763.1"/>
    </source>
</evidence>
<evidence type="ECO:0000313" key="3">
    <source>
        <dbReference type="EMBL" id="CAB4581597.1"/>
    </source>
</evidence>
<protein>
    <submittedName>
        <fullName evidence="8">Unannotated protein</fullName>
    </submittedName>
</protein>
<feature type="domain" description="GP-PDE" evidence="1">
    <location>
        <begin position="1"/>
        <end position="224"/>
    </location>
</feature>
<dbReference type="EMBL" id="CAEZUD010000001">
    <property type="protein sequence ID" value="CAB4581597.1"/>
    <property type="molecule type" value="Genomic_DNA"/>
</dbReference>